<reference evidence="4" key="2">
    <citation type="submission" date="2025-08" db="UniProtKB">
        <authorList>
            <consortium name="RefSeq"/>
        </authorList>
    </citation>
    <scope>IDENTIFICATION</scope>
    <source>
        <tissue evidence="4">Blood</tissue>
    </source>
</reference>
<feature type="domain" description="KRAB" evidence="2">
    <location>
        <begin position="49"/>
        <end position="120"/>
    </location>
</feature>
<dbReference type="Gene3D" id="6.10.140.140">
    <property type="match status" value="1"/>
</dbReference>
<dbReference type="CDD" id="cd07765">
    <property type="entry name" value="KRAB_A-box"/>
    <property type="match status" value="1"/>
</dbReference>
<evidence type="ECO:0000259" key="2">
    <source>
        <dbReference type="PROSITE" id="PS50805"/>
    </source>
</evidence>
<dbReference type="PANTHER" id="PTHR23232:SF144">
    <property type="entry name" value="KRAB DOMAIN-CONTAINING PROTEIN"/>
    <property type="match status" value="1"/>
</dbReference>
<feature type="region of interest" description="Disordered" evidence="1">
    <location>
        <begin position="96"/>
        <end position="118"/>
    </location>
</feature>
<dbReference type="Proteomes" id="UP000286641">
    <property type="component" value="Unplaced"/>
</dbReference>
<evidence type="ECO:0000313" key="4">
    <source>
        <dbReference type="RefSeq" id="XP_025736418.1"/>
    </source>
</evidence>
<dbReference type="SMART" id="SM00349">
    <property type="entry name" value="KRAB"/>
    <property type="match status" value="1"/>
</dbReference>
<gene>
    <name evidence="4" type="primary">LOC112830661</name>
</gene>
<dbReference type="SUPFAM" id="SSF109640">
    <property type="entry name" value="KRAB domain (Kruppel-associated box)"/>
    <property type="match status" value="1"/>
</dbReference>
<dbReference type="AlphaFoldDB" id="A0A3Q7PRK4"/>
<name>A0A3Q7PRK4_CALUR</name>
<evidence type="ECO:0000256" key="1">
    <source>
        <dbReference type="SAM" id="MobiDB-lite"/>
    </source>
</evidence>
<dbReference type="PROSITE" id="PS50805">
    <property type="entry name" value="KRAB"/>
    <property type="match status" value="1"/>
</dbReference>
<sequence length="150" mass="16810">MSIASLSPHPEGLTMMKGLDQASGNIAVHSAFSVLSQKEEKKNKSQGSISFEDVTVNFTQEEWGQLDPDQRTLYRDVMLENYSIFISLECHFKPQEMRRGPEANGSGEAPMREKRKKSVSVLRQRLGAGLCRWRLFPFVRGETGSTAVTS</sequence>
<dbReference type="GO" id="GO:0006355">
    <property type="term" value="P:regulation of DNA-templated transcription"/>
    <property type="evidence" value="ECO:0007669"/>
    <property type="project" value="InterPro"/>
</dbReference>
<dbReference type="PANTHER" id="PTHR23232">
    <property type="entry name" value="KRAB DOMAIN C2H2 ZINC FINGER"/>
    <property type="match status" value="1"/>
</dbReference>
<keyword evidence="3" id="KW-1185">Reference proteome</keyword>
<dbReference type="InterPro" id="IPR036051">
    <property type="entry name" value="KRAB_dom_sf"/>
</dbReference>
<organism evidence="3 4">
    <name type="scientific">Callorhinus ursinus</name>
    <name type="common">Northern fur seal</name>
    <dbReference type="NCBI Taxonomy" id="34884"/>
    <lineage>
        <taxon>Eukaryota</taxon>
        <taxon>Metazoa</taxon>
        <taxon>Chordata</taxon>
        <taxon>Craniata</taxon>
        <taxon>Vertebrata</taxon>
        <taxon>Euteleostomi</taxon>
        <taxon>Mammalia</taxon>
        <taxon>Eutheria</taxon>
        <taxon>Laurasiatheria</taxon>
        <taxon>Carnivora</taxon>
        <taxon>Caniformia</taxon>
        <taxon>Pinnipedia</taxon>
        <taxon>Otariidae</taxon>
        <taxon>Callorhinus</taxon>
    </lineage>
</organism>
<reference key="1">
    <citation type="submission" date="2019-01" db="UniProtKB">
        <authorList>
            <consortium name="RefSeq"/>
        </authorList>
    </citation>
    <scope>IDENTIFICATION</scope>
</reference>
<accession>A0A3Q7PRK4</accession>
<evidence type="ECO:0000313" key="3">
    <source>
        <dbReference type="Proteomes" id="UP000286641"/>
    </source>
</evidence>
<dbReference type="RefSeq" id="XP_025736418.1">
    <property type="nucleotide sequence ID" value="XM_025880633.1"/>
</dbReference>
<proteinExistence type="predicted"/>
<dbReference type="InterPro" id="IPR001909">
    <property type="entry name" value="KRAB"/>
</dbReference>
<dbReference type="InterPro" id="IPR050169">
    <property type="entry name" value="Krueppel_C2H2_ZnF"/>
</dbReference>
<protein>
    <submittedName>
        <fullName evidence="4">Zinc finger protein 510-like isoform X2</fullName>
    </submittedName>
</protein>
<dbReference type="Pfam" id="PF01352">
    <property type="entry name" value="KRAB"/>
    <property type="match status" value="1"/>
</dbReference>